<keyword evidence="6" id="KW-1185">Reference proteome</keyword>
<evidence type="ECO:0000256" key="2">
    <source>
        <dbReference type="ARBA" id="ARBA00022801"/>
    </source>
</evidence>
<dbReference type="GO" id="GO:0005829">
    <property type="term" value="C:cytosol"/>
    <property type="evidence" value="ECO:0007669"/>
    <property type="project" value="TreeGrafter"/>
</dbReference>
<evidence type="ECO:0000313" key="6">
    <source>
        <dbReference type="Proteomes" id="UP000006683"/>
    </source>
</evidence>
<proteinExistence type="predicted"/>
<dbReference type="Gene3D" id="3.30.420.10">
    <property type="entry name" value="Ribonuclease H-like superfamily/Ribonuclease H"/>
    <property type="match status" value="1"/>
</dbReference>
<dbReference type="Pfam" id="PF00929">
    <property type="entry name" value="RNase_T"/>
    <property type="match status" value="1"/>
</dbReference>
<evidence type="ECO:0000256" key="3">
    <source>
        <dbReference type="ARBA" id="ARBA00022839"/>
    </source>
</evidence>
<dbReference type="AlphaFoldDB" id="E1SMU0"/>
<dbReference type="GeneID" id="67182619"/>
<keyword evidence="1" id="KW-0540">Nuclease</keyword>
<keyword evidence="2" id="KW-0378">Hydrolase</keyword>
<keyword evidence="3 5" id="KW-0269">Exonuclease</keyword>
<dbReference type="Proteomes" id="UP000006683">
    <property type="component" value="Chromosome"/>
</dbReference>
<sequence>MDLQFPLARWRNKVPQFEAFYEAGGPRSGADYREQPMLALDLELTGLDVRQDAILSIAAVPIIRGRLVLAQSWHQLVSIDGGVGQSATIHGIHDRHLTDAQPLEQALLALLPQLAGRVLVCHHGGLDLGFLQAGFQHHFGQGLPLKVIDTLKIEQRRLERQGTVLKADSLRLAQCRRRYGLPDYPGHHALVDAIACGELLLAQASALAGRRPLSIGNLLAMSR</sequence>
<accession>E1SMU0</accession>
<dbReference type="HOGENOM" id="CLU_047806_9_0_6"/>
<feature type="domain" description="Exonuclease" evidence="4">
    <location>
        <begin position="36"/>
        <end position="209"/>
    </location>
</feature>
<protein>
    <submittedName>
        <fullName evidence="5">Exonuclease RNase T and DNA polymerase III</fullName>
    </submittedName>
</protein>
<dbReference type="SUPFAM" id="SSF53098">
    <property type="entry name" value="Ribonuclease H-like"/>
    <property type="match status" value="1"/>
</dbReference>
<dbReference type="InterPro" id="IPR012337">
    <property type="entry name" value="RNaseH-like_sf"/>
</dbReference>
<dbReference type="STRING" id="550540.Fbal_2407"/>
<dbReference type="EMBL" id="CP002209">
    <property type="protein sequence ID" value="ADN76609.1"/>
    <property type="molecule type" value="Genomic_DNA"/>
</dbReference>
<dbReference type="OrthoDB" id="5497329at2"/>
<evidence type="ECO:0000313" key="5">
    <source>
        <dbReference type="EMBL" id="ADN76609.1"/>
    </source>
</evidence>
<organism evidence="5 6">
    <name type="scientific">Ferrimonas balearica (strain DSM 9799 / CCM 4581 / KCTC 23876 / PAT)</name>
    <dbReference type="NCBI Taxonomy" id="550540"/>
    <lineage>
        <taxon>Bacteria</taxon>
        <taxon>Pseudomonadati</taxon>
        <taxon>Pseudomonadota</taxon>
        <taxon>Gammaproteobacteria</taxon>
        <taxon>Alteromonadales</taxon>
        <taxon>Ferrimonadaceae</taxon>
        <taxon>Ferrimonas</taxon>
    </lineage>
</organism>
<dbReference type="PANTHER" id="PTHR30231">
    <property type="entry name" value="DNA POLYMERASE III SUBUNIT EPSILON"/>
    <property type="match status" value="1"/>
</dbReference>
<dbReference type="GO" id="GO:0006259">
    <property type="term" value="P:DNA metabolic process"/>
    <property type="evidence" value="ECO:0007669"/>
    <property type="project" value="UniProtKB-ARBA"/>
</dbReference>
<reference evidence="5 6" key="1">
    <citation type="journal article" date="2010" name="Stand. Genomic Sci.">
        <title>Complete genome sequence of Ferrimonas balearica type strain (PAT).</title>
        <authorList>
            <person name="Nolan M."/>
            <person name="Sikorski J."/>
            <person name="Davenport K."/>
            <person name="Lucas S."/>
            <person name="Glavina Del Rio T."/>
            <person name="Tice H."/>
            <person name="Cheng J."/>
            <person name="Goodwin L."/>
            <person name="Pitluck S."/>
            <person name="Liolios K."/>
            <person name="Ivanova N."/>
            <person name="Mavromatis K."/>
            <person name="Ovchinnikova G."/>
            <person name="Pati A."/>
            <person name="Chen A."/>
            <person name="Palaniappan K."/>
            <person name="Land M."/>
            <person name="Hauser L."/>
            <person name="Chang Y."/>
            <person name="Jeffries C."/>
            <person name="Tapia R."/>
            <person name="Brettin T."/>
            <person name="Detter J."/>
            <person name="Han C."/>
            <person name="Yasawong M."/>
            <person name="Rohde M."/>
            <person name="Tindall B."/>
            <person name="Goker M."/>
            <person name="Woyke T."/>
            <person name="Bristow J."/>
            <person name="Eisen J."/>
            <person name="Markowitz V."/>
            <person name="Hugenholtz P."/>
            <person name="Kyrpides N."/>
            <person name="Klenk H."/>
            <person name="Lapidus A."/>
        </authorList>
    </citation>
    <scope>NUCLEOTIDE SEQUENCE [LARGE SCALE GENOMIC DNA]</scope>
    <source>
        <strain evidence="6">DSM 9799 / CCM 4581 / KCTC 23876 / PAT</strain>
    </source>
</reference>
<gene>
    <name evidence="5" type="ordered locus">Fbal_2407</name>
</gene>
<dbReference type="KEGG" id="fbl:Fbal_2407"/>
<dbReference type="GO" id="GO:0008408">
    <property type="term" value="F:3'-5' exonuclease activity"/>
    <property type="evidence" value="ECO:0007669"/>
    <property type="project" value="TreeGrafter"/>
</dbReference>
<dbReference type="PANTHER" id="PTHR30231:SF4">
    <property type="entry name" value="PROTEIN NEN2"/>
    <property type="match status" value="1"/>
</dbReference>
<evidence type="ECO:0000259" key="4">
    <source>
        <dbReference type="SMART" id="SM00479"/>
    </source>
</evidence>
<dbReference type="InterPro" id="IPR013520">
    <property type="entry name" value="Ribonucl_H"/>
</dbReference>
<dbReference type="SMART" id="SM00479">
    <property type="entry name" value="EXOIII"/>
    <property type="match status" value="1"/>
</dbReference>
<evidence type="ECO:0000256" key="1">
    <source>
        <dbReference type="ARBA" id="ARBA00022722"/>
    </source>
</evidence>
<name>E1SMU0_FERBD</name>
<dbReference type="eggNOG" id="COG0847">
    <property type="taxonomic scope" value="Bacteria"/>
</dbReference>
<dbReference type="InterPro" id="IPR036397">
    <property type="entry name" value="RNaseH_sf"/>
</dbReference>
<dbReference type="GO" id="GO:0003676">
    <property type="term" value="F:nucleic acid binding"/>
    <property type="evidence" value="ECO:0007669"/>
    <property type="project" value="InterPro"/>
</dbReference>
<dbReference type="RefSeq" id="WP_013345915.1">
    <property type="nucleotide sequence ID" value="NC_014541.1"/>
</dbReference>
<dbReference type="CDD" id="cd06127">
    <property type="entry name" value="DEDDh"/>
    <property type="match status" value="1"/>
</dbReference>